<keyword evidence="3" id="KW-1185">Reference proteome</keyword>
<keyword evidence="1" id="KW-1133">Transmembrane helix</keyword>
<sequence>MHRSLLGRTVSGGKLPSSIADHEVPWPYTTFTVAEIWDMEGTATSVRRVRGTQQSILLLALIALSTGATIAFCLLFSLSAGSSRRRCEAKMQDHMVYGWNEWQ</sequence>
<evidence type="ECO:0000313" key="3">
    <source>
        <dbReference type="Proteomes" id="UP000054266"/>
    </source>
</evidence>
<gene>
    <name evidence="2" type="ORF">PV04_06337</name>
</gene>
<organism evidence="2 3">
    <name type="scientific">Phialophora macrospora</name>
    <dbReference type="NCBI Taxonomy" id="1851006"/>
    <lineage>
        <taxon>Eukaryota</taxon>
        <taxon>Fungi</taxon>
        <taxon>Dikarya</taxon>
        <taxon>Ascomycota</taxon>
        <taxon>Pezizomycotina</taxon>
        <taxon>Eurotiomycetes</taxon>
        <taxon>Chaetothyriomycetidae</taxon>
        <taxon>Chaetothyriales</taxon>
        <taxon>Herpotrichiellaceae</taxon>
        <taxon>Phialophora</taxon>
    </lineage>
</organism>
<name>A0A0D2CPI7_9EURO</name>
<protein>
    <submittedName>
        <fullName evidence="2">Uncharacterized protein</fullName>
    </submittedName>
</protein>
<reference evidence="2 3" key="1">
    <citation type="submission" date="2015-01" db="EMBL/GenBank/DDBJ databases">
        <title>The Genome Sequence of Capronia semiimmersa CBS27337.</title>
        <authorList>
            <consortium name="The Broad Institute Genomics Platform"/>
            <person name="Cuomo C."/>
            <person name="de Hoog S."/>
            <person name="Gorbushina A."/>
            <person name="Stielow B."/>
            <person name="Teixiera M."/>
            <person name="Abouelleil A."/>
            <person name="Chapman S.B."/>
            <person name="Priest M."/>
            <person name="Young S.K."/>
            <person name="Wortman J."/>
            <person name="Nusbaum C."/>
            <person name="Birren B."/>
        </authorList>
    </citation>
    <scope>NUCLEOTIDE SEQUENCE [LARGE SCALE GENOMIC DNA]</scope>
    <source>
        <strain evidence="2 3">CBS 27337</strain>
    </source>
</reference>
<keyword evidence="1" id="KW-0812">Transmembrane</keyword>
<dbReference type="AlphaFoldDB" id="A0A0D2CPI7"/>
<accession>A0A0D2CPI7</accession>
<feature type="transmembrane region" description="Helical" evidence="1">
    <location>
        <begin position="56"/>
        <end position="78"/>
    </location>
</feature>
<dbReference type="Proteomes" id="UP000054266">
    <property type="component" value="Unassembled WGS sequence"/>
</dbReference>
<evidence type="ECO:0000313" key="2">
    <source>
        <dbReference type="EMBL" id="KIW67061.1"/>
    </source>
</evidence>
<proteinExistence type="predicted"/>
<dbReference type="EMBL" id="KN846959">
    <property type="protein sequence ID" value="KIW67061.1"/>
    <property type="molecule type" value="Genomic_DNA"/>
</dbReference>
<dbReference type="HOGENOM" id="CLU_2263423_0_0_1"/>
<keyword evidence="1" id="KW-0472">Membrane</keyword>
<evidence type="ECO:0000256" key="1">
    <source>
        <dbReference type="SAM" id="Phobius"/>
    </source>
</evidence>